<feature type="chain" id="PRO_5017421894" evidence="2">
    <location>
        <begin position="29"/>
        <end position="412"/>
    </location>
</feature>
<dbReference type="InterPro" id="IPR016047">
    <property type="entry name" value="M23ase_b-sheet_dom"/>
</dbReference>
<sequence>MQTPKRWATPAIFLLYCLASSYSVYSNAADKSSDQYRASIQRIAGEIDSISKNLNANKKLLKTEQDRLLETEQKLLKLKADMADNSKAIEAKQTQIEELTQSLETAKQAQQDNKAALSRLIASRFKQGNVDHIQKILNQQNPYAVGRLNHYHGYFSEALQQRYQQLEKQIEETRSIHTVLQQAIFELVKERDQHTLLSKQLNSARADRAKSVARLSEKVGSSTEKLDRLKKDRARLNSLLEQIAKQAAELKRLEQQRAKELAEQQRSNATATTPVVRLPVKGGFLKQKGRLAYPLAGAAKVKYGARLPESGMRSDGVYFETKKSQPVQAIFHGRVLFADYLKGYGLLIIIDHGDDHISLYGHNELLYKRVGDTVTTGEMIAKTGVTGGLRSPGLYFEIRNNTEPVDPAIWCR</sequence>
<dbReference type="SUPFAM" id="SSF51261">
    <property type="entry name" value="Duplicated hybrid motif"/>
    <property type="match status" value="1"/>
</dbReference>
<keyword evidence="1" id="KW-0175">Coiled coil</keyword>
<evidence type="ECO:0000259" key="3">
    <source>
        <dbReference type="Pfam" id="PF01551"/>
    </source>
</evidence>
<dbReference type="RefSeq" id="WP_113953289.1">
    <property type="nucleotide sequence ID" value="NZ_QNRT01000001.1"/>
</dbReference>
<evidence type="ECO:0000313" key="4">
    <source>
        <dbReference type="EMBL" id="RBP53751.1"/>
    </source>
</evidence>
<protein>
    <submittedName>
        <fullName evidence="4">Septal ring factor EnvC (AmiA/AmiB activator)</fullName>
    </submittedName>
</protein>
<feature type="coiled-coil region" evidence="1">
    <location>
        <begin position="61"/>
        <end position="116"/>
    </location>
</feature>
<dbReference type="PANTHER" id="PTHR21666:SF270">
    <property type="entry name" value="MUREIN HYDROLASE ACTIVATOR ENVC"/>
    <property type="match status" value="1"/>
</dbReference>
<feature type="coiled-coil region" evidence="1">
    <location>
        <begin position="156"/>
        <end position="183"/>
    </location>
</feature>
<dbReference type="Pfam" id="PF01551">
    <property type="entry name" value="Peptidase_M23"/>
    <property type="match status" value="1"/>
</dbReference>
<dbReference type="FunFam" id="2.70.70.10:FF:000003">
    <property type="entry name" value="Murein hydrolase activator EnvC"/>
    <property type="match status" value="1"/>
</dbReference>
<reference evidence="4 5" key="1">
    <citation type="submission" date="2018-06" db="EMBL/GenBank/DDBJ databases">
        <title>Genomic Encyclopedia of Type Strains, Phase IV (KMG-IV): sequencing the most valuable type-strain genomes for metagenomic binning, comparative biology and taxonomic classification.</title>
        <authorList>
            <person name="Goeker M."/>
        </authorList>
    </citation>
    <scope>NUCLEOTIDE SEQUENCE [LARGE SCALE GENOMIC DNA]</scope>
    <source>
        <strain evidence="4 5">DSM 24032</strain>
    </source>
</reference>
<dbReference type="Proteomes" id="UP000253083">
    <property type="component" value="Unassembled WGS sequence"/>
</dbReference>
<dbReference type="Gene3D" id="2.70.70.10">
    <property type="entry name" value="Glucose Permease (Domain IIA)"/>
    <property type="match status" value="1"/>
</dbReference>
<dbReference type="InParanoid" id="A0A395JQ24"/>
<evidence type="ECO:0000313" key="5">
    <source>
        <dbReference type="Proteomes" id="UP000253083"/>
    </source>
</evidence>
<dbReference type="EMBL" id="QNRT01000001">
    <property type="protein sequence ID" value="RBP53751.1"/>
    <property type="molecule type" value="Genomic_DNA"/>
</dbReference>
<evidence type="ECO:0000256" key="1">
    <source>
        <dbReference type="SAM" id="Coils"/>
    </source>
</evidence>
<dbReference type="OrthoDB" id="9784703at2"/>
<gene>
    <name evidence="4" type="ORF">DFR28_1011140</name>
</gene>
<dbReference type="InterPro" id="IPR011055">
    <property type="entry name" value="Dup_hybrid_motif"/>
</dbReference>
<feature type="domain" description="M23ase beta-sheet core" evidence="3">
    <location>
        <begin position="314"/>
        <end position="407"/>
    </location>
</feature>
<feature type="signal peptide" evidence="2">
    <location>
        <begin position="1"/>
        <end position="28"/>
    </location>
</feature>
<dbReference type="GO" id="GO:0004222">
    <property type="term" value="F:metalloendopeptidase activity"/>
    <property type="evidence" value="ECO:0007669"/>
    <property type="project" value="TreeGrafter"/>
</dbReference>
<keyword evidence="2" id="KW-0732">Signal</keyword>
<dbReference type="CDD" id="cd12797">
    <property type="entry name" value="M23_peptidase"/>
    <property type="match status" value="1"/>
</dbReference>
<organism evidence="4 5">
    <name type="scientific">Arenicella xantha</name>
    <dbReference type="NCBI Taxonomy" id="644221"/>
    <lineage>
        <taxon>Bacteria</taxon>
        <taxon>Pseudomonadati</taxon>
        <taxon>Pseudomonadota</taxon>
        <taxon>Gammaproteobacteria</taxon>
        <taxon>Arenicellales</taxon>
        <taxon>Arenicellaceae</taxon>
        <taxon>Arenicella</taxon>
    </lineage>
</organism>
<name>A0A395JQ24_9GAMM</name>
<dbReference type="InterPro" id="IPR050570">
    <property type="entry name" value="Cell_wall_metabolism_enzyme"/>
</dbReference>
<comment type="caution">
    <text evidence="4">The sequence shown here is derived from an EMBL/GenBank/DDBJ whole genome shotgun (WGS) entry which is preliminary data.</text>
</comment>
<proteinExistence type="predicted"/>
<keyword evidence="5" id="KW-1185">Reference proteome</keyword>
<accession>A0A395JQ24</accession>
<dbReference type="AlphaFoldDB" id="A0A395JQ24"/>
<dbReference type="FunCoup" id="A0A395JQ24">
    <property type="interactions" value="94"/>
</dbReference>
<dbReference type="PANTHER" id="PTHR21666">
    <property type="entry name" value="PEPTIDASE-RELATED"/>
    <property type="match status" value="1"/>
</dbReference>
<feature type="coiled-coil region" evidence="1">
    <location>
        <begin position="212"/>
        <end position="270"/>
    </location>
</feature>
<evidence type="ECO:0000256" key="2">
    <source>
        <dbReference type="SAM" id="SignalP"/>
    </source>
</evidence>